<keyword evidence="4" id="KW-0256">Endoplasmic reticulum</keyword>
<dbReference type="GO" id="GO:0031201">
    <property type="term" value="C:SNARE complex"/>
    <property type="evidence" value="ECO:0007669"/>
    <property type="project" value="TreeGrafter"/>
</dbReference>
<dbReference type="InterPro" id="IPR005606">
    <property type="entry name" value="Sec20"/>
</dbReference>
<comment type="similarity">
    <text evidence="9">Belongs to the SEC20 family.</text>
</comment>
<evidence type="ECO:0000256" key="3">
    <source>
        <dbReference type="ARBA" id="ARBA00022692"/>
    </source>
</evidence>
<evidence type="ECO:0000256" key="8">
    <source>
        <dbReference type="ARBA" id="ARBA00023136"/>
    </source>
</evidence>
<keyword evidence="7" id="KW-0175">Coiled coil</keyword>
<dbReference type="RefSeq" id="XP_013084034.1">
    <property type="nucleotide sequence ID" value="XM_013228580.2"/>
</dbReference>
<evidence type="ECO:0000256" key="6">
    <source>
        <dbReference type="ARBA" id="ARBA00022989"/>
    </source>
</evidence>
<dbReference type="CDD" id="cd15865">
    <property type="entry name" value="SNARE_SEC20"/>
    <property type="match status" value="1"/>
</dbReference>
<evidence type="ECO:0000256" key="10">
    <source>
        <dbReference type="SAM" id="Phobius"/>
    </source>
</evidence>
<dbReference type="OMA" id="TEVDTHR"/>
<evidence type="ECO:0000256" key="5">
    <source>
        <dbReference type="ARBA" id="ARBA00022892"/>
    </source>
</evidence>
<dbReference type="PANTHER" id="PTHR12825">
    <property type="entry name" value="BNIP1-RELATED"/>
    <property type="match status" value="1"/>
</dbReference>
<dbReference type="EnsemblMetazoa" id="BGLB038172-RC">
    <property type="protein sequence ID" value="BGLB038172-PC"/>
    <property type="gene ID" value="BGLB038172"/>
</dbReference>
<dbReference type="InterPro" id="IPR056173">
    <property type="entry name" value="Sec20_C"/>
</dbReference>
<dbReference type="GO" id="GO:0005484">
    <property type="term" value="F:SNAP receptor activity"/>
    <property type="evidence" value="ECO:0007669"/>
    <property type="project" value="InterPro"/>
</dbReference>
<gene>
    <name evidence="12" type="primary">106069018</name>
    <name evidence="15 16" type="synonym">LOC106069018</name>
</gene>
<keyword evidence="8 10" id="KW-0472">Membrane</keyword>
<dbReference type="OrthoDB" id="46868at2759"/>
<dbReference type="GO" id="GO:0006890">
    <property type="term" value="P:retrograde vesicle-mediated transport, Golgi to endoplasmic reticulum"/>
    <property type="evidence" value="ECO:0007669"/>
    <property type="project" value="InterPro"/>
</dbReference>
<dbReference type="GeneID" id="106069018"/>
<reference evidence="15 16" key="2">
    <citation type="submission" date="2025-04" db="UniProtKB">
        <authorList>
            <consortium name="RefSeq"/>
        </authorList>
    </citation>
    <scope>IDENTIFICATION</scope>
</reference>
<keyword evidence="5" id="KW-0931">ER-Golgi transport</keyword>
<dbReference type="Pfam" id="PF03908">
    <property type="entry name" value="Sec20"/>
    <property type="match status" value="1"/>
</dbReference>
<dbReference type="RefSeq" id="XP_013084035.1">
    <property type="nucleotide sequence ID" value="XM_013228581.2"/>
</dbReference>
<dbReference type="EnsemblMetazoa" id="BGLB038172-RD">
    <property type="protein sequence ID" value="BGLB038172-PD"/>
    <property type="gene ID" value="BGLB038172"/>
</dbReference>
<evidence type="ECO:0000256" key="2">
    <source>
        <dbReference type="ARBA" id="ARBA00022448"/>
    </source>
</evidence>
<dbReference type="PANTHER" id="PTHR12825:SF0">
    <property type="entry name" value="VESICLE TRANSPORT PROTEIN SEC20"/>
    <property type="match status" value="1"/>
</dbReference>
<dbReference type="Proteomes" id="UP000076420">
    <property type="component" value="Unassembled WGS sequence"/>
</dbReference>
<reference evidence="12" key="1">
    <citation type="submission" date="2020-05" db="UniProtKB">
        <authorList>
            <consortium name="EnsemblMetazoa"/>
        </authorList>
    </citation>
    <scope>IDENTIFICATION</scope>
    <source>
        <strain evidence="12">BB02</strain>
    </source>
</reference>
<dbReference type="AlphaFoldDB" id="A0A2C9M3K6"/>
<dbReference type="Proteomes" id="UP001165740">
    <property type="component" value="Chromosome 1"/>
</dbReference>
<name>A0A2C9M3K6_BIOGL</name>
<keyword evidence="3 10" id="KW-0812">Transmembrane</keyword>
<keyword evidence="2" id="KW-0813">Transport</keyword>
<proteinExistence type="inferred from homology"/>
<protein>
    <submittedName>
        <fullName evidence="15 16">Vesicle transport protein SEC20-like isoform X1</fullName>
    </submittedName>
</protein>
<evidence type="ECO:0000313" key="12">
    <source>
        <dbReference type="EnsemblMetazoa" id="BGLB038172-PC"/>
    </source>
</evidence>
<sequence>MADDIHVRLCLQEIVKLDLEAKAIIQDIRQEANTMEKLDDFNAKGRQKISDLRVKIADLERLGLEQESSIDKDEILMNVESLRQKLSRTVSSLRQACLITKLEIDKLAKEQLLNGVSTFRRRNQGNKETLVKTSSNITESLMGLNQLMAEQVKQSELNVTTLVSSSEVVSDTQDEFHTMGGHIQHSQRLLTKYGRREFTDRLLILLALIFFFATVLYIVKKRLWPV</sequence>
<accession>A0A2C9M3K6</accession>
<evidence type="ECO:0000256" key="9">
    <source>
        <dbReference type="ARBA" id="ARBA00037934"/>
    </source>
</evidence>
<dbReference type="GO" id="GO:0005789">
    <property type="term" value="C:endoplasmic reticulum membrane"/>
    <property type="evidence" value="ECO:0007669"/>
    <property type="project" value="UniProtKB-SubCell"/>
</dbReference>
<dbReference type="KEGG" id="bgt:106069018"/>
<dbReference type="VEuPathDB" id="VectorBase:BGLAX_051381"/>
<dbReference type="STRING" id="6526.A0A2C9M3K6"/>
<keyword evidence="6 10" id="KW-1133">Transmembrane helix</keyword>
<evidence type="ECO:0000256" key="1">
    <source>
        <dbReference type="ARBA" id="ARBA00004163"/>
    </source>
</evidence>
<organism evidence="12 13">
    <name type="scientific">Biomphalaria glabrata</name>
    <name type="common">Bloodfluke planorb</name>
    <name type="synonym">Freshwater snail</name>
    <dbReference type="NCBI Taxonomy" id="6526"/>
    <lineage>
        <taxon>Eukaryota</taxon>
        <taxon>Metazoa</taxon>
        <taxon>Spiralia</taxon>
        <taxon>Lophotrochozoa</taxon>
        <taxon>Mollusca</taxon>
        <taxon>Gastropoda</taxon>
        <taxon>Heterobranchia</taxon>
        <taxon>Euthyneura</taxon>
        <taxon>Panpulmonata</taxon>
        <taxon>Hygrophila</taxon>
        <taxon>Lymnaeoidea</taxon>
        <taxon>Planorbidae</taxon>
        <taxon>Biomphalaria</taxon>
    </lineage>
</organism>
<dbReference type="VEuPathDB" id="VectorBase:BGLB038172"/>
<evidence type="ECO:0000313" key="14">
    <source>
        <dbReference type="Proteomes" id="UP001165740"/>
    </source>
</evidence>
<keyword evidence="14" id="KW-1185">Reference proteome</keyword>
<evidence type="ECO:0000259" key="11">
    <source>
        <dbReference type="Pfam" id="PF03908"/>
    </source>
</evidence>
<evidence type="ECO:0000313" key="16">
    <source>
        <dbReference type="RefSeq" id="XP_013084035.1"/>
    </source>
</evidence>
<evidence type="ECO:0000256" key="7">
    <source>
        <dbReference type="ARBA" id="ARBA00023054"/>
    </source>
</evidence>
<feature type="domain" description="Sec20 C-terminal" evidence="11">
    <location>
        <begin position="133"/>
        <end position="223"/>
    </location>
</feature>
<evidence type="ECO:0000313" key="13">
    <source>
        <dbReference type="Proteomes" id="UP000076420"/>
    </source>
</evidence>
<evidence type="ECO:0000313" key="15">
    <source>
        <dbReference type="RefSeq" id="XP_013084034.1"/>
    </source>
</evidence>
<comment type="subcellular location">
    <subcellularLocation>
        <location evidence="1">Endoplasmic reticulum membrane</location>
        <topology evidence="1">Single-pass type IV membrane protein</topology>
    </subcellularLocation>
</comment>
<dbReference type="EnsemblMetazoa" id="BGLB038172-RB">
    <property type="protein sequence ID" value="BGLB038172-PB"/>
    <property type="gene ID" value="BGLB038172"/>
</dbReference>
<evidence type="ECO:0000256" key="4">
    <source>
        <dbReference type="ARBA" id="ARBA00022824"/>
    </source>
</evidence>
<feature type="transmembrane region" description="Helical" evidence="10">
    <location>
        <begin position="202"/>
        <end position="219"/>
    </location>
</feature>